<evidence type="ECO:0000256" key="1">
    <source>
        <dbReference type="SAM" id="MobiDB-lite"/>
    </source>
</evidence>
<evidence type="ECO:0000313" key="2">
    <source>
        <dbReference type="EMBL" id="KAK7241380.1"/>
    </source>
</evidence>
<proteinExistence type="predicted"/>
<keyword evidence="3" id="KW-1185">Reference proteome</keyword>
<dbReference type="EMBL" id="JBBJCI010000202">
    <property type="protein sequence ID" value="KAK7241380.1"/>
    <property type="molecule type" value="Genomic_DNA"/>
</dbReference>
<gene>
    <name evidence="2" type="ORF">SO694_00059125</name>
</gene>
<organism evidence="2 3">
    <name type="scientific">Aureococcus anophagefferens</name>
    <name type="common">Harmful bloom alga</name>
    <dbReference type="NCBI Taxonomy" id="44056"/>
    <lineage>
        <taxon>Eukaryota</taxon>
        <taxon>Sar</taxon>
        <taxon>Stramenopiles</taxon>
        <taxon>Ochrophyta</taxon>
        <taxon>Pelagophyceae</taxon>
        <taxon>Pelagomonadales</taxon>
        <taxon>Pelagomonadaceae</taxon>
        <taxon>Aureococcus</taxon>
    </lineage>
</organism>
<name>A0ABR1FYN6_AURAN</name>
<evidence type="ECO:0000313" key="3">
    <source>
        <dbReference type="Proteomes" id="UP001363151"/>
    </source>
</evidence>
<reference evidence="2 3" key="1">
    <citation type="submission" date="2024-03" db="EMBL/GenBank/DDBJ databases">
        <title>Aureococcus anophagefferens CCMP1851 and Kratosvirus quantuckense: Draft genome of a second virus-susceptible host strain in the model system.</title>
        <authorList>
            <person name="Chase E."/>
            <person name="Truchon A.R."/>
            <person name="Schepens W."/>
            <person name="Wilhelm S.W."/>
        </authorList>
    </citation>
    <scope>NUCLEOTIDE SEQUENCE [LARGE SCALE GENOMIC DNA]</scope>
    <source>
        <strain evidence="2 3">CCMP1851</strain>
    </source>
</reference>
<sequence>MLVPCTSRARDGLRRRPRSTNHPMSGGDAEAPPGPAHLRAREVLATFASDPTYGDLVHDDFDAAAFSNAVIVRDRDGAPGGEGGESHAEATANRLLRRCQRALFALRRLREKVGALDRVEQAGGGVELRELGAAAALVGDVERLLDDGGEGRLRGLGVLAGEVGFVAATRDRLRATAERSLRVALDGGHLADAAAALGAPTSSGARDDAVAGAPRMLPPDADYLGAAAKDAPPRSVVALFEAQFLAER</sequence>
<comment type="caution">
    <text evidence="2">The sequence shown here is derived from an EMBL/GenBank/DDBJ whole genome shotgun (WGS) entry which is preliminary data.</text>
</comment>
<dbReference type="Proteomes" id="UP001363151">
    <property type="component" value="Unassembled WGS sequence"/>
</dbReference>
<protein>
    <submittedName>
        <fullName evidence="2">Uncharacterized protein</fullName>
    </submittedName>
</protein>
<accession>A0ABR1FYN6</accession>
<feature type="region of interest" description="Disordered" evidence="1">
    <location>
        <begin position="1"/>
        <end position="35"/>
    </location>
</feature>